<dbReference type="SMART" id="SM00858">
    <property type="entry name" value="SAF"/>
    <property type="match status" value="1"/>
</dbReference>
<keyword evidence="4" id="KW-1185">Reference proteome</keyword>
<evidence type="ECO:0000259" key="2">
    <source>
        <dbReference type="SMART" id="SM00858"/>
    </source>
</evidence>
<dbReference type="Proteomes" id="UP000334019">
    <property type="component" value="Chromosome"/>
</dbReference>
<organism evidence="3 4">
    <name type="scientific">Actinomarinicola tropica</name>
    <dbReference type="NCBI Taxonomy" id="2789776"/>
    <lineage>
        <taxon>Bacteria</taxon>
        <taxon>Bacillati</taxon>
        <taxon>Actinomycetota</taxon>
        <taxon>Acidimicrobiia</taxon>
        <taxon>Acidimicrobiales</taxon>
        <taxon>Iamiaceae</taxon>
        <taxon>Actinomarinicola</taxon>
    </lineage>
</organism>
<evidence type="ECO:0000313" key="4">
    <source>
        <dbReference type="Proteomes" id="UP000334019"/>
    </source>
</evidence>
<dbReference type="AlphaFoldDB" id="A0A5Q2RGZ3"/>
<dbReference type="InterPro" id="IPR013974">
    <property type="entry name" value="SAF"/>
</dbReference>
<dbReference type="Pfam" id="PF08666">
    <property type="entry name" value="SAF"/>
    <property type="match status" value="1"/>
</dbReference>
<evidence type="ECO:0000256" key="1">
    <source>
        <dbReference type="SAM" id="Phobius"/>
    </source>
</evidence>
<accession>A0A5Q2RGZ3</accession>
<name>A0A5Q2RGZ3_9ACTN</name>
<feature type="transmembrane region" description="Helical" evidence="1">
    <location>
        <begin position="38"/>
        <end position="59"/>
    </location>
</feature>
<dbReference type="KEGG" id="atq:GH723_13880"/>
<protein>
    <recommendedName>
        <fullName evidence="2">SAF domain-containing protein</fullName>
    </recommendedName>
</protein>
<keyword evidence="1" id="KW-0812">Transmembrane</keyword>
<feature type="domain" description="SAF" evidence="2">
    <location>
        <begin position="73"/>
        <end position="133"/>
    </location>
</feature>
<proteinExistence type="predicted"/>
<keyword evidence="1" id="KW-1133">Transmembrane helix</keyword>
<keyword evidence="1" id="KW-0472">Membrane</keyword>
<evidence type="ECO:0000313" key="3">
    <source>
        <dbReference type="EMBL" id="QGG96099.1"/>
    </source>
</evidence>
<dbReference type="CDD" id="cd11614">
    <property type="entry name" value="SAF_CpaB_FlgA_like"/>
    <property type="match status" value="1"/>
</dbReference>
<sequence>MHRLEQEVPVAPSPLPSRATLARRPRRRLVVALRRQPVVFWALAALAGIATYATVAGALQRATAGAEAYGDLVPVLVAREDLAAGATLDAGQVEVRRLPASLVPTDALASLPEGRSVRSPVLAGEAVAASRLAPDGAIGVAGQLAPTERAVAVPTDHHRPPLAVGQRVDVLATVDPTLATGRGPTTPVATSARVLVVEDAGITVAVGSDDAARLATAMATSVVTVVISPG</sequence>
<gene>
    <name evidence="3" type="ORF">GH723_13880</name>
</gene>
<reference evidence="3 4" key="1">
    <citation type="submission" date="2019-11" db="EMBL/GenBank/DDBJ databases">
        <authorList>
            <person name="He Y."/>
        </authorList>
    </citation>
    <scope>NUCLEOTIDE SEQUENCE [LARGE SCALE GENOMIC DNA]</scope>
    <source>
        <strain evidence="3 4">SCSIO 58843</strain>
    </source>
</reference>
<dbReference type="EMBL" id="CP045851">
    <property type="protein sequence ID" value="QGG96099.1"/>
    <property type="molecule type" value="Genomic_DNA"/>
</dbReference>